<dbReference type="Gene3D" id="1.10.10.10">
    <property type="entry name" value="Winged helix-like DNA-binding domain superfamily/Winged helix DNA-binding domain"/>
    <property type="match status" value="1"/>
</dbReference>
<dbReference type="InterPro" id="IPR016024">
    <property type="entry name" value="ARM-type_fold"/>
</dbReference>
<dbReference type="PANTHER" id="PTHR19879:SF9">
    <property type="entry name" value="TRANSCRIPTION INITIATION FACTOR TFIID SUBUNIT 5"/>
    <property type="match status" value="1"/>
</dbReference>
<dbReference type="InterPro" id="IPR011989">
    <property type="entry name" value="ARM-like"/>
</dbReference>
<feature type="repeat" description="WD" evidence="3">
    <location>
        <begin position="885"/>
        <end position="917"/>
    </location>
</feature>
<dbReference type="InterPro" id="IPR013249">
    <property type="entry name" value="RNA_pol_sigma70_r4_t2"/>
</dbReference>
<evidence type="ECO:0000259" key="6">
    <source>
        <dbReference type="Pfam" id="PF08281"/>
    </source>
</evidence>
<dbReference type="PROSITE" id="PS50294">
    <property type="entry name" value="WD_REPEATS_REGION"/>
    <property type="match status" value="3"/>
</dbReference>
<gene>
    <name evidence="7" type="ORF">FRUB_05604</name>
</gene>
<dbReference type="InterPro" id="IPR011047">
    <property type="entry name" value="Quinoprotein_ADH-like_sf"/>
</dbReference>
<evidence type="ECO:0000313" key="8">
    <source>
        <dbReference type="Proteomes" id="UP000214646"/>
    </source>
</evidence>
<dbReference type="InterPro" id="IPR036388">
    <property type="entry name" value="WH-like_DNA-bd_sf"/>
</dbReference>
<dbReference type="GO" id="GO:0016987">
    <property type="term" value="F:sigma factor activity"/>
    <property type="evidence" value="ECO:0007669"/>
    <property type="project" value="InterPro"/>
</dbReference>
<dbReference type="Pfam" id="PF00400">
    <property type="entry name" value="WD40"/>
    <property type="match status" value="3"/>
</dbReference>
<dbReference type="Gene3D" id="1.25.10.10">
    <property type="entry name" value="Leucine-rich Repeat Variant"/>
    <property type="match status" value="1"/>
</dbReference>
<organism evidence="7 8">
    <name type="scientific">Fimbriiglobus ruber</name>
    <dbReference type="NCBI Taxonomy" id="1908690"/>
    <lineage>
        <taxon>Bacteria</taxon>
        <taxon>Pseudomonadati</taxon>
        <taxon>Planctomycetota</taxon>
        <taxon>Planctomycetia</taxon>
        <taxon>Gemmatales</taxon>
        <taxon>Gemmataceae</taxon>
        <taxon>Fimbriiglobus</taxon>
    </lineage>
</organism>
<dbReference type="GO" id="GO:0003677">
    <property type="term" value="F:DNA binding"/>
    <property type="evidence" value="ECO:0007669"/>
    <property type="project" value="InterPro"/>
</dbReference>
<accession>A0A225DJ40</accession>
<dbReference type="InterPro" id="IPR007627">
    <property type="entry name" value="RNA_pol_sigma70_r2"/>
</dbReference>
<comment type="caution">
    <text evidence="7">The sequence shown here is derived from an EMBL/GenBank/DDBJ whole genome shotgun (WGS) entry which is preliminary data.</text>
</comment>
<evidence type="ECO:0000259" key="5">
    <source>
        <dbReference type="Pfam" id="PF04542"/>
    </source>
</evidence>
<dbReference type="OrthoDB" id="244694at2"/>
<evidence type="ECO:0000313" key="7">
    <source>
        <dbReference type="EMBL" id="OWK39714.1"/>
    </source>
</evidence>
<dbReference type="InterPro" id="IPR014284">
    <property type="entry name" value="RNA_pol_sigma-70_dom"/>
</dbReference>
<keyword evidence="2" id="KW-0677">Repeat</keyword>
<dbReference type="Pfam" id="PF04542">
    <property type="entry name" value="Sigma70_r2"/>
    <property type="match status" value="1"/>
</dbReference>
<dbReference type="Gene3D" id="2.130.10.10">
    <property type="entry name" value="YVTN repeat-like/Quinoprotein amine dehydrogenase"/>
    <property type="match status" value="4"/>
</dbReference>
<dbReference type="InterPro" id="IPR013324">
    <property type="entry name" value="RNA_pol_sigma_r3/r4-like"/>
</dbReference>
<dbReference type="GO" id="GO:0006352">
    <property type="term" value="P:DNA-templated transcription initiation"/>
    <property type="evidence" value="ECO:0007669"/>
    <property type="project" value="InterPro"/>
</dbReference>
<dbReference type="Proteomes" id="UP000214646">
    <property type="component" value="Unassembled WGS sequence"/>
</dbReference>
<dbReference type="GO" id="GO:0005829">
    <property type="term" value="C:cytosol"/>
    <property type="evidence" value="ECO:0007669"/>
    <property type="project" value="UniProtKB-ARBA"/>
</dbReference>
<dbReference type="PRINTS" id="PR00320">
    <property type="entry name" value="GPROTEINBRPT"/>
</dbReference>
<dbReference type="EMBL" id="NIDE01000009">
    <property type="protein sequence ID" value="OWK39714.1"/>
    <property type="molecule type" value="Genomic_DNA"/>
</dbReference>
<evidence type="ECO:0000256" key="2">
    <source>
        <dbReference type="ARBA" id="ARBA00022737"/>
    </source>
</evidence>
<proteinExistence type="predicted"/>
<dbReference type="Gene3D" id="1.10.1740.10">
    <property type="match status" value="1"/>
</dbReference>
<dbReference type="PROSITE" id="PS00678">
    <property type="entry name" value="WD_REPEATS_1"/>
    <property type="match status" value="3"/>
</dbReference>
<sequence length="1122" mass="119909">MSAASRTRTLPVFVRRLNSAFHASMRDAELLTAFATEQDAEAFAALITRHGPLVWGVCRRTLRDTHDAEDAFQATFLILAREAGRLDCRETLSGWLYSVARRVAHNLRRSLARRQEHEKRAAASRPGAAEQPDTDLGKVLDEELAHLPDKLRNPLLLCHLQGMTHAEAAEVLKCPVSTLSERLARGCEILRGRLARRGLVMTGGHISLALATALSAAASPQVEESLVETAVSFAAGVSPATSAARLAVQVAQATVWARLRLGGVLLAAVLGVAGAGTAAHRHSAPARGDAPSESRPLNAATSTARLDRFGDPLPEGAVVRAGTLRLRPGRFSGGPGRFSGYAAVALSKDARTIYTIDGTNEVAVWDLVSGKQVRTWPGPETCVTLALSPDGTRLAAAGIQEVWTWDVTSDGLQPLWKQKPEKLRPACVAFSPDGKTIACGGESEQSIQMFDAATGELRSVLPGRGHKLAFSPDGRTLASWDHLHDQEARNQVCLWDVATGEKRHTLACASDKQTQVSCFAFSQDGKTMATTATDRSIRLWDVATGQERRLAEDAAHETFVVFEPGGRNLIEAGGERIRVWDVATGREARPAVVAPYLAVATDGGNTCRLSADGSLFVSATPTAIGVWEVRTGRPVGPTDVPGDLVDAVAFSPDGSRLVLKTHAGRQCVSQQYDARSGRYQGEFRPATGPDSVFVATQVGFARTQQIVVTGAVFSLPTKETKGFSLAAWCVAGRAGEKAAEGLRVPAPHVNCNLVTSPDGRLLLMGDEQGNVVVRDRDGGRILQTLKADAEGSQLCFSSDGRWVAGFKSGEAKTRLTLWDVSTWRQTGTCEVEHRYPTTFAVAPGGRWVALGSQLAGPLRVWDTTTGKLAWQFGASDSPGPSPANALAFSPDGRMLAAGGEDGIVRLWEVCTGQERLARTGHRARATSVAFSPDGLRLASGSTDSTALIWDLKVTGPSSNRVSLDAAWSVLTGGDAVAAYKALNELVDTPGRTVPMLRERLCRPEPDAEKVQQWIRDLDDPRFGVRETADRELKKLGSAIEPALTKALKDEQSPEVRARLTNLLGRLAPGSAATLGVVRGIELLERMAADPGARKLLDELADAPTENALAREARAARRRLAGG</sequence>
<evidence type="ECO:0000256" key="3">
    <source>
        <dbReference type="PROSITE-ProRule" id="PRU00221"/>
    </source>
</evidence>
<dbReference type="AlphaFoldDB" id="A0A225DJ40"/>
<dbReference type="InterPro" id="IPR015943">
    <property type="entry name" value="WD40/YVTN_repeat-like_dom_sf"/>
</dbReference>
<keyword evidence="8" id="KW-1185">Reference proteome</keyword>
<dbReference type="PANTHER" id="PTHR19879">
    <property type="entry name" value="TRANSCRIPTION INITIATION FACTOR TFIID"/>
    <property type="match status" value="1"/>
</dbReference>
<protein>
    <submittedName>
        <fullName evidence="7">High-affnity carbon uptake protein Hat/HatR</fullName>
    </submittedName>
</protein>
<feature type="domain" description="RNA polymerase sigma factor 70 region 4 type 2" evidence="6">
    <location>
        <begin position="140"/>
        <end position="188"/>
    </location>
</feature>
<dbReference type="InterPro" id="IPR019775">
    <property type="entry name" value="WD40_repeat_CS"/>
</dbReference>
<dbReference type="SUPFAM" id="SSF88659">
    <property type="entry name" value="Sigma3 and sigma4 domains of RNA polymerase sigma factors"/>
    <property type="match status" value="1"/>
</dbReference>
<dbReference type="SUPFAM" id="SSF88946">
    <property type="entry name" value="Sigma2 domain of RNA polymerase sigma factors"/>
    <property type="match status" value="1"/>
</dbReference>
<dbReference type="SMART" id="SM00320">
    <property type="entry name" value="WD40"/>
    <property type="match status" value="9"/>
</dbReference>
<feature type="repeat" description="WD" evidence="3">
    <location>
        <begin position="509"/>
        <end position="550"/>
    </location>
</feature>
<reference evidence="8" key="1">
    <citation type="submission" date="2017-06" db="EMBL/GenBank/DDBJ databases">
        <title>Genome analysis of Fimbriiglobus ruber SP5, the first member of the order Planctomycetales with confirmed chitinolytic capability.</title>
        <authorList>
            <person name="Ravin N.V."/>
            <person name="Rakitin A.L."/>
            <person name="Ivanova A.A."/>
            <person name="Beletsky A.V."/>
            <person name="Kulichevskaya I.S."/>
            <person name="Mardanov A.V."/>
            <person name="Dedysh S.N."/>
        </authorList>
    </citation>
    <scope>NUCLEOTIDE SEQUENCE [LARGE SCALE GENOMIC DNA]</scope>
    <source>
        <strain evidence="8">SP5</strain>
    </source>
</reference>
<feature type="region of interest" description="Disordered" evidence="4">
    <location>
        <begin position="114"/>
        <end position="135"/>
    </location>
</feature>
<evidence type="ECO:0000256" key="1">
    <source>
        <dbReference type="ARBA" id="ARBA00022574"/>
    </source>
</evidence>
<dbReference type="SUPFAM" id="SSF50998">
    <property type="entry name" value="Quinoprotein alcohol dehydrogenase-like"/>
    <property type="match status" value="2"/>
</dbReference>
<evidence type="ECO:0000256" key="4">
    <source>
        <dbReference type="SAM" id="MobiDB-lite"/>
    </source>
</evidence>
<dbReference type="RefSeq" id="WP_088256582.1">
    <property type="nucleotide sequence ID" value="NZ_NIDE01000009.1"/>
</dbReference>
<dbReference type="Pfam" id="PF08281">
    <property type="entry name" value="Sigma70_r4_2"/>
    <property type="match status" value="1"/>
</dbReference>
<dbReference type="InterPro" id="IPR020472">
    <property type="entry name" value="WD40_PAC1"/>
</dbReference>
<name>A0A225DJ40_9BACT</name>
<feature type="domain" description="RNA polymerase sigma-70 region 2" evidence="5">
    <location>
        <begin position="46"/>
        <end position="113"/>
    </location>
</feature>
<dbReference type="InterPro" id="IPR001680">
    <property type="entry name" value="WD40_rpt"/>
</dbReference>
<keyword evidence="1 3" id="KW-0853">WD repeat</keyword>
<dbReference type="SUPFAM" id="SSF48371">
    <property type="entry name" value="ARM repeat"/>
    <property type="match status" value="1"/>
</dbReference>
<dbReference type="PROSITE" id="PS50082">
    <property type="entry name" value="WD_REPEATS_2"/>
    <property type="match status" value="3"/>
</dbReference>
<dbReference type="InterPro" id="IPR013325">
    <property type="entry name" value="RNA_pol_sigma_r2"/>
</dbReference>
<feature type="repeat" description="WD" evidence="3">
    <location>
        <begin position="918"/>
        <end position="952"/>
    </location>
</feature>
<dbReference type="NCBIfam" id="TIGR02937">
    <property type="entry name" value="sigma70-ECF"/>
    <property type="match status" value="1"/>
</dbReference>